<evidence type="ECO:0000256" key="3">
    <source>
        <dbReference type="ARBA" id="ARBA00022679"/>
    </source>
</evidence>
<keyword evidence="2" id="KW-0328">Glycosyltransferase</keyword>
<evidence type="ECO:0000256" key="2">
    <source>
        <dbReference type="ARBA" id="ARBA00022676"/>
    </source>
</evidence>
<feature type="transmembrane region" description="Helical" evidence="4">
    <location>
        <begin position="851"/>
        <end position="869"/>
    </location>
</feature>
<reference evidence="6 7" key="1">
    <citation type="journal article" date="2015" name="Plant Cell">
        <title>Oil accumulation by the oleaginous diatom Fistulifera solaris as revealed by the genome and transcriptome.</title>
        <authorList>
            <person name="Tanaka T."/>
            <person name="Maeda Y."/>
            <person name="Veluchamy A."/>
            <person name="Tanaka M."/>
            <person name="Abida H."/>
            <person name="Marechal E."/>
            <person name="Bowler C."/>
            <person name="Muto M."/>
            <person name="Sunaga Y."/>
            <person name="Tanaka M."/>
            <person name="Yoshino T."/>
            <person name="Taniguchi T."/>
            <person name="Fukuda Y."/>
            <person name="Nemoto M."/>
            <person name="Matsumoto M."/>
            <person name="Wong P.S."/>
            <person name="Aburatani S."/>
            <person name="Fujibuchi W."/>
        </authorList>
    </citation>
    <scope>NUCLEOTIDE SEQUENCE [LARGE SCALE GENOMIC DNA]</scope>
    <source>
        <strain evidence="6 7">JPCC DA0580</strain>
    </source>
</reference>
<evidence type="ECO:0000256" key="4">
    <source>
        <dbReference type="SAM" id="Phobius"/>
    </source>
</evidence>
<dbReference type="Proteomes" id="UP000198406">
    <property type="component" value="Unassembled WGS sequence"/>
</dbReference>
<keyword evidence="4" id="KW-0472">Membrane</keyword>
<dbReference type="Gene3D" id="3.40.50.300">
    <property type="entry name" value="P-loop containing nucleotide triphosphate hydrolases"/>
    <property type="match status" value="1"/>
</dbReference>
<dbReference type="Gene3D" id="3.90.550.10">
    <property type="entry name" value="Spore Coat Polysaccharide Biosynthesis Protein SpsA, Chain A"/>
    <property type="match status" value="1"/>
</dbReference>
<dbReference type="SUPFAM" id="SSF53448">
    <property type="entry name" value="Nucleotide-diphospho-sugar transferases"/>
    <property type="match status" value="1"/>
</dbReference>
<dbReference type="InterPro" id="IPR027417">
    <property type="entry name" value="P-loop_NTPase"/>
</dbReference>
<organism evidence="6 7">
    <name type="scientific">Fistulifera solaris</name>
    <name type="common">Oleaginous diatom</name>
    <dbReference type="NCBI Taxonomy" id="1519565"/>
    <lineage>
        <taxon>Eukaryota</taxon>
        <taxon>Sar</taxon>
        <taxon>Stramenopiles</taxon>
        <taxon>Ochrophyta</taxon>
        <taxon>Bacillariophyta</taxon>
        <taxon>Bacillariophyceae</taxon>
        <taxon>Bacillariophycidae</taxon>
        <taxon>Naviculales</taxon>
        <taxon>Naviculaceae</taxon>
        <taxon>Fistulifera</taxon>
    </lineage>
</organism>
<dbReference type="SUPFAM" id="SSF52540">
    <property type="entry name" value="P-loop containing nucleoside triphosphate hydrolases"/>
    <property type="match status" value="1"/>
</dbReference>
<dbReference type="InterPro" id="IPR001173">
    <property type="entry name" value="Glyco_trans_2-like"/>
</dbReference>
<dbReference type="GO" id="GO:0016757">
    <property type="term" value="F:glycosyltransferase activity"/>
    <property type="evidence" value="ECO:0007669"/>
    <property type="project" value="UniProtKB-KW"/>
</dbReference>
<keyword evidence="3" id="KW-0808">Transferase</keyword>
<dbReference type="Pfam" id="PF13469">
    <property type="entry name" value="Sulfotransfer_3"/>
    <property type="match status" value="1"/>
</dbReference>
<evidence type="ECO:0000259" key="5">
    <source>
        <dbReference type="Pfam" id="PF00535"/>
    </source>
</evidence>
<evidence type="ECO:0000256" key="1">
    <source>
        <dbReference type="ARBA" id="ARBA00006739"/>
    </source>
</evidence>
<name>A0A1Z5KLG5_FISSO</name>
<comment type="caution">
    <text evidence="6">The sequence shown here is derived from an EMBL/GenBank/DDBJ whole genome shotgun (WGS) entry which is preliminary data.</text>
</comment>
<dbReference type="EMBL" id="BDSP01000252">
    <property type="protein sequence ID" value="GAX26861.1"/>
    <property type="molecule type" value="Genomic_DNA"/>
</dbReference>
<evidence type="ECO:0000313" key="7">
    <source>
        <dbReference type="Proteomes" id="UP000198406"/>
    </source>
</evidence>
<evidence type="ECO:0000313" key="6">
    <source>
        <dbReference type="EMBL" id="GAX26861.1"/>
    </source>
</evidence>
<sequence length="957" mass="109776">MTGIGGFVLDPPTVHRQRWTRWLRRVRRIVWGRDDAAVPFVVLCYPRTGSNWLCGMLYQHPEILMHNEVFNENCVHTYFKEDFQRNHWDYENRDVDPEGFVDFIFDSRYFSKKPKAIGYKSFPNHYQQRSIPLATLEEVYKRRILEDPDVLKIIFRRENVLRAYVSLCRSFETGMYTTASYQDCRIHINVAEMQRFVDRYSAAYETYWKQTRWHPRCIVTYEDLIRDNESLRTAMAKIWKLLGVHDMEPKALSECQPQSIIEAPLWDAIRNYDEVEFACRHDPKLRQCFASGRVSNAGRSPTVDHFSHTIHRDLKVTPETYKWALLIPVRSGRNESIHECAGRLKRMYMSILTTSRPALHAPLLLFGVDDDDDALFNGDLIRSIFKDLPVQVEVFSGLQGKICKIWGLLAALAYEKHGAHFTCLLGDDVVIQTSRWQEKIESEFNAIARDESLPLGAACVAFVDESFRGFPSFPVIHKWHFETFGSVLPPSFTNQGGDPFLFELYKRLGASRFALDCSLVNTIGGKHTARYTKQSLRFEGDMLSSAISSLLKAIDNSVENGTKIQRPLSLKPRMCLDVVVPTYRCDIQKLRTITSLRASWPAQVSFWLVLDNPTHSNAPTVRDMQNVGQNYQVNVLEQFTATGVPRNVGASAARNFGMALSMADNVVLLDDDVEPDGNLLDAYLGAIMRWPDASVYVGSTKMPYPTNWLTHALVAGDMVGTYTVAERMRNPPWGVTANLCVKARTSRIRFDLSYPKTGGGEDLDYCARAARHGPIHAVPGAKAFHPWWHDGEISAIRHILGWAKGEMQCVTKPWFRQHTFFSMPNGAEILFMIVLFGIPLTLLLCRFRMTLRLLLSCFAILCFEMFWHASRIGGHRIRSPMKESLVRSTMVRLLAASIMMLQEGTRFWHVLHSPSCILWRIDWHFGQSPDWVVYSKRNNFLRTLLFIALIYKIGMAS</sequence>
<feature type="domain" description="Glycosyltransferase 2-like" evidence="5">
    <location>
        <begin position="578"/>
        <end position="698"/>
    </location>
</feature>
<dbReference type="PANTHER" id="PTHR43179:SF12">
    <property type="entry name" value="GALACTOFURANOSYLTRANSFERASE GLFT2"/>
    <property type="match status" value="1"/>
</dbReference>
<feature type="transmembrane region" description="Helical" evidence="4">
    <location>
        <begin position="826"/>
        <end position="844"/>
    </location>
</feature>
<gene>
    <name evidence="6" type="ORF">FisN_9Lh146</name>
</gene>
<dbReference type="InterPro" id="IPR029044">
    <property type="entry name" value="Nucleotide-diphossugar_trans"/>
</dbReference>
<proteinExistence type="inferred from homology"/>
<dbReference type="OrthoDB" id="43944at2759"/>
<keyword evidence="4" id="KW-0812">Transmembrane</keyword>
<dbReference type="Pfam" id="PF00535">
    <property type="entry name" value="Glycos_transf_2"/>
    <property type="match status" value="1"/>
</dbReference>
<protein>
    <recommendedName>
        <fullName evidence="5">Glycosyltransferase 2-like domain-containing protein</fullName>
    </recommendedName>
</protein>
<dbReference type="PANTHER" id="PTHR43179">
    <property type="entry name" value="RHAMNOSYLTRANSFERASE WBBL"/>
    <property type="match status" value="1"/>
</dbReference>
<dbReference type="AlphaFoldDB" id="A0A1Z5KLG5"/>
<keyword evidence="7" id="KW-1185">Reference proteome</keyword>
<accession>A0A1Z5KLG5</accession>
<keyword evidence="4" id="KW-1133">Transmembrane helix</keyword>
<dbReference type="InParanoid" id="A0A1Z5KLG5"/>
<comment type="similarity">
    <text evidence="1">Belongs to the glycosyltransferase 2 family.</text>
</comment>